<keyword evidence="6" id="KW-0061">Asparagine biosynthesis</keyword>
<protein>
    <recommendedName>
        <fullName evidence="3">asparagine synthase (glutamine-hydrolyzing)</fullName>
        <ecNumber evidence="3">6.3.5.4</ecNumber>
    </recommendedName>
</protein>
<dbReference type="InterPro" id="IPR029055">
    <property type="entry name" value="Ntn_hydrolases_N"/>
</dbReference>
<sequence>MSAIAGIYHMNHEEFHPEQGDAMMEQLRRYPANQIWDWRAKGVFLGCHAQWITPESVGEVLPFYDRERGLSITADAIIDNRTELFEQLQITRDDRPNMPDSLLILLAYEKWGERCPCYLIGDFAFMIWDERKRSLFGARDFSGNRTLYLARSAQLFAFCTTIEPLFTLPGLDKSLNEQWVSEFLAIPMTADAIDCFATVYTHIQQLPPSHSLTVADGSITFTRYCTLEEENKLNYKSDREYEEAFRDVFDTAVRTRVRTHRQVGAHLSGGLDSGSVASFAARTLRENNKPLHTFSYYPLEDFVDFTPRSRVADERHLIQSTVKYVGNIKGNYLNFPELSPYSEIDDWLETMEMPYKFFENSFWLKGIYEQACKQDIGVMLNGQRGNWTISWGPALDYQANLIRQFRWIRFYRELQQYSLSLGVKKSRVMSAVSKKAFPFYGRFTMQKSDYQLPMLINPQFARRTEVFEKLETYGLNNWGFPQSSAYAIRKDQFKQLYFWNINGTIGTKLSLKYLMWDRDPTNDLRVIRFCLSVPDDQFVQNGVDRALIRRATEGYLPDDVRLNQRIRGVQGADGVQRMAASWDGFIGELHQVIADPAVGEYLNTEQLAASLAKIGTEPKPELAFDFNYRILMRSLIFYRFIKKHS</sequence>
<evidence type="ECO:0000256" key="5">
    <source>
        <dbReference type="ARBA" id="ARBA00022840"/>
    </source>
</evidence>
<evidence type="ECO:0000256" key="4">
    <source>
        <dbReference type="ARBA" id="ARBA00022741"/>
    </source>
</evidence>
<dbReference type="PANTHER" id="PTHR43284">
    <property type="entry name" value="ASPARAGINE SYNTHETASE (GLUTAMINE-HYDROLYZING)"/>
    <property type="match status" value="1"/>
</dbReference>
<feature type="domain" description="Asparagine synthetase" evidence="10">
    <location>
        <begin position="245"/>
        <end position="564"/>
    </location>
</feature>
<keyword evidence="5 9" id="KW-0067">ATP-binding</keyword>
<comment type="caution">
    <text evidence="12">The sequence shown here is derived from an EMBL/GenBank/DDBJ whole genome shotgun (WGS) entry which is preliminary data.</text>
</comment>
<dbReference type="Gene3D" id="3.40.50.620">
    <property type="entry name" value="HUPs"/>
    <property type="match status" value="2"/>
</dbReference>
<dbReference type="InterPro" id="IPR033738">
    <property type="entry name" value="AsnB_N"/>
</dbReference>
<dbReference type="EMBL" id="BMHP01000002">
    <property type="protein sequence ID" value="GGD73188.1"/>
    <property type="molecule type" value="Genomic_DNA"/>
</dbReference>
<dbReference type="SUPFAM" id="SSF52402">
    <property type="entry name" value="Adenine nucleotide alpha hydrolases-like"/>
    <property type="match status" value="1"/>
</dbReference>
<dbReference type="AlphaFoldDB" id="A0A917DV10"/>
<evidence type="ECO:0000256" key="8">
    <source>
        <dbReference type="ARBA" id="ARBA00048741"/>
    </source>
</evidence>
<feature type="domain" description="Glutamine amidotransferase type-2" evidence="11">
    <location>
        <begin position="62"/>
        <end position="165"/>
    </location>
</feature>
<evidence type="ECO:0000256" key="6">
    <source>
        <dbReference type="ARBA" id="ARBA00022888"/>
    </source>
</evidence>
<dbReference type="Pfam" id="PF00733">
    <property type="entry name" value="Asn_synthase"/>
    <property type="match status" value="1"/>
</dbReference>
<dbReference type="EC" id="6.3.5.4" evidence="3"/>
<dbReference type="InterPro" id="IPR006426">
    <property type="entry name" value="Asn_synth_AEB"/>
</dbReference>
<dbReference type="InterPro" id="IPR051786">
    <property type="entry name" value="ASN_synthetase/amidase"/>
</dbReference>
<dbReference type="Proteomes" id="UP000612456">
    <property type="component" value="Unassembled WGS sequence"/>
</dbReference>
<evidence type="ECO:0000256" key="7">
    <source>
        <dbReference type="ARBA" id="ARBA00022962"/>
    </source>
</evidence>
<organism evidence="12 13">
    <name type="scientific">Paenibacillus nasutitermitis</name>
    <dbReference type="NCBI Taxonomy" id="1652958"/>
    <lineage>
        <taxon>Bacteria</taxon>
        <taxon>Bacillati</taxon>
        <taxon>Bacillota</taxon>
        <taxon>Bacilli</taxon>
        <taxon>Bacillales</taxon>
        <taxon>Paenibacillaceae</taxon>
        <taxon>Paenibacillus</taxon>
    </lineage>
</organism>
<keyword evidence="4 9" id="KW-0547">Nucleotide-binding</keyword>
<dbReference type="SUPFAM" id="SSF56235">
    <property type="entry name" value="N-terminal nucleophile aminohydrolases (Ntn hydrolases)"/>
    <property type="match status" value="1"/>
</dbReference>
<keyword evidence="7" id="KW-0315">Glutamine amidotransferase</keyword>
<gene>
    <name evidence="12" type="ORF">GCM10010911_33790</name>
</gene>
<reference evidence="12" key="2">
    <citation type="submission" date="2020-09" db="EMBL/GenBank/DDBJ databases">
        <authorList>
            <person name="Sun Q."/>
            <person name="Zhou Y."/>
        </authorList>
    </citation>
    <scope>NUCLEOTIDE SEQUENCE</scope>
    <source>
        <strain evidence="12">CGMCC 1.15178</strain>
    </source>
</reference>
<accession>A0A917DV10</accession>
<evidence type="ECO:0000259" key="11">
    <source>
        <dbReference type="Pfam" id="PF13537"/>
    </source>
</evidence>
<comment type="catalytic activity">
    <reaction evidence="8">
        <text>L-aspartate + L-glutamine + ATP + H2O = L-asparagine + L-glutamate + AMP + diphosphate + H(+)</text>
        <dbReference type="Rhea" id="RHEA:12228"/>
        <dbReference type="ChEBI" id="CHEBI:15377"/>
        <dbReference type="ChEBI" id="CHEBI:15378"/>
        <dbReference type="ChEBI" id="CHEBI:29985"/>
        <dbReference type="ChEBI" id="CHEBI:29991"/>
        <dbReference type="ChEBI" id="CHEBI:30616"/>
        <dbReference type="ChEBI" id="CHEBI:33019"/>
        <dbReference type="ChEBI" id="CHEBI:58048"/>
        <dbReference type="ChEBI" id="CHEBI:58359"/>
        <dbReference type="ChEBI" id="CHEBI:456215"/>
        <dbReference type="EC" id="6.3.5.4"/>
    </reaction>
</comment>
<dbReference type="Pfam" id="PF13537">
    <property type="entry name" value="GATase_7"/>
    <property type="match status" value="1"/>
</dbReference>
<evidence type="ECO:0000256" key="9">
    <source>
        <dbReference type="PIRSR" id="PIRSR001589-2"/>
    </source>
</evidence>
<comment type="pathway">
    <text evidence="1">Amino-acid biosynthesis; L-asparagine biosynthesis; L-asparagine from L-aspartate (L-Gln route): step 1/1.</text>
</comment>
<keyword evidence="13" id="KW-1185">Reference proteome</keyword>
<dbReference type="Gene3D" id="3.60.20.10">
    <property type="entry name" value="Glutamine Phosphoribosylpyrophosphate, subunit 1, domain 1"/>
    <property type="match status" value="1"/>
</dbReference>
<dbReference type="PIRSF" id="PIRSF001589">
    <property type="entry name" value="Asn_synthetase_glu-h"/>
    <property type="match status" value="1"/>
</dbReference>
<evidence type="ECO:0000256" key="3">
    <source>
        <dbReference type="ARBA" id="ARBA00012737"/>
    </source>
</evidence>
<dbReference type="GO" id="GO:0005524">
    <property type="term" value="F:ATP binding"/>
    <property type="evidence" value="ECO:0007669"/>
    <property type="project" value="UniProtKB-KW"/>
</dbReference>
<dbReference type="GO" id="GO:0006529">
    <property type="term" value="P:asparagine biosynthetic process"/>
    <property type="evidence" value="ECO:0007669"/>
    <property type="project" value="UniProtKB-KW"/>
</dbReference>
<evidence type="ECO:0000313" key="13">
    <source>
        <dbReference type="Proteomes" id="UP000612456"/>
    </source>
</evidence>
<feature type="binding site" evidence="9">
    <location>
        <position position="100"/>
    </location>
    <ligand>
        <name>L-glutamine</name>
        <dbReference type="ChEBI" id="CHEBI:58359"/>
    </ligand>
</feature>
<reference evidence="12" key="1">
    <citation type="journal article" date="2014" name="Int. J. Syst. Evol. Microbiol.">
        <title>Complete genome sequence of Corynebacterium casei LMG S-19264T (=DSM 44701T), isolated from a smear-ripened cheese.</title>
        <authorList>
            <consortium name="US DOE Joint Genome Institute (JGI-PGF)"/>
            <person name="Walter F."/>
            <person name="Albersmeier A."/>
            <person name="Kalinowski J."/>
            <person name="Ruckert C."/>
        </authorList>
    </citation>
    <scope>NUCLEOTIDE SEQUENCE</scope>
    <source>
        <strain evidence="12">CGMCC 1.15178</strain>
    </source>
</reference>
<evidence type="ECO:0000313" key="12">
    <source>
        <dbReference type="EMBL" id="GGD73188.1"/>
    </source>
</evidence>
<evidence type="ECO:0000256" key="1">
    <source>
        <dbReference type="ARBA" id="ARBA00005187"/>
    </source>
</evidence>
<dbReference type="GO" id="GO:0004066">
    <property type="term" value="F:asparagine synthase (glutamine-hydrolyzing) activity"/>
    <property type="evidence" value="ECO:0007669"/>
    <property type="project" value="UniProtKB-EC"/>
</dbReference>
<dbReference type="CDD" id="cd00712">
    <property type="entry name" value="AsnB"/>
    <property type="match status" value="1"/>
</dbReference>
<dbReference type="InterPro" id="IPR014729">
    <property type="entry name" value="Rossmann-like_a/b/a_fold"/>
</dbReference>
<name>A0A917DV10_9BACL</name>
<evidence type="ECO:0000259" key="10">
    <source>
        <dbReference type="Pfam" id="PF00733"/>
    </source>
</evidence>
<dbReference type="PANTHER" id="PTHR43284:SF1">
    <property type="entry name" value="ASPARAGINE SYNTHETASE"/>
    <property type="match status" value="1"/>
</dbReference>
<comment type="similarity">
    <text evidence="2">Belongs to the asparagine synthetase family.</text>
</comment>
<proteinExistence type="inferred from homology"/>
<evidence type="ECO:0000256" key="2">
    <source>
        <dbReference type="ARBA" id="ARBA00005752"/>
    </source>
</evidence>
<keyword evidence="6" id="KW-0028">Amino-acid biosynthesis</keyword>
<dbReference type="InterPro" id="IPR017932">
    <property type="entry name" value="GATase_2_dom"/>
</dbReference>
<dbReference type="RefSeq" id="WP_188993080.1">
    <property type="nucleotide sequence ID" value="NZ_BMHP01000002.1"/>
</dbReference>
<dbReference type="InterPro" id="IPR001962">
    <property type="entry name" value="Asn_synthase"/>
</dbReference>